<dbReference type="FunFam" id="3.40.605.10:FF:000003">
    <property type="entry name" value="Methylmalonate-semialdehyde dehydrogenase [acylating]"/>
    <property type="match status" value="1"/>
</dbReference>
<dbReference type="InterPro" id="IPR015590">
    <property type="entry name" value="Aldehyde_DH_dom"/>
</dbReference>
<evidence type="ECO:0000256" key="2">
    <source>
        <dbReference type="ARBA" id="ARBA00023002"/>
    </source>
</evidence>
<dbReference type="Gene3D" id="3.40.309.10">
    <property type="entry name" value="Aldehyde Dehydrogenase, Chain A, domain 2"/>
    <property type="match status" value="1"/>
</dbReference>
<protein>
    <recommendedName>
        <fullName evidence="1">methylmalonate-semialdehyde dehydrogenase (CoA acylating)</fullName>
        <ecNumber evidence="1">1.2.1.27</ecNumber>
    </recommendedName>
</protein>
<dbReference type="NCBIfam" id="TIGR01722">
    <property type="entry name" value="MMSDH"/>
    <property type="match status" value="1"/>
</dbReference>
<keyword evidence="8" id="KW-1185">Reference proteome</keyword>
<dbReference type="CDD" id="cd07085">
    <property type="entry name" value="ALDH_F6_MMSDH"/>
    <property type="match status" value="1"/>
</dbReference>
<reference evidence="7" key="1">
    <citation type="submission" date="2023-03" db="EMBL/GenBank/DDBJ databases">
        <authorList>
            <person name="Steffen K."/>
            <person name="Cardenas P."/>
        </authorList>
    </citation>
    <scope>NUCLEOTIDE SEQUENCE</scope>
</reference>
<dbReference type="AlphaFoldDB" id="A0AA35QSF4"/>
<comment type="caution">
    <text evidence="7">The sequence shown here is derived from an EMBL/GenBank/DDBJ whole genome shotgun (WGS) entry which is preliminary data.</text>
</comment>
<dbReference type="GO" id="GO:0004491">
    <property type="term" value="F:methylmalonate-semialdehyde dehydrogenase (acylating, NAD) activity"/>
    <property type="evidence" value="ECO:0007669"/>
    <property type="project" value="UniProtKB-EC"/>
</dbReference>
<dbReference type="PANTHER" id="PTHR43866">
    <property type="entry name" value="MALONATE-SEMIALDEHYDE DEHYDROGENASE"/>
    <property type="match status" value="1"/>
</dbReference>
<dbReference type="InterPro" id="IPR016161">
    <property type="entry name" value="Ald_DH/histidinol_DH"/>
</dbReference>
<feature type="domain" description="Aldehyde dehydrogenase" evidence="6">
    <location>
        <begin position="30"/>
        <end position="495"/>
    </location>
</feature>
<dbReference type="InterPro" id="IPR016160">
    <property type="entry name" value="Ald_DH_CS_CYS"/>
</dbReference>
<dbReference type="FunFam" id="3.40.309.10:FF:000002">
    <property type="entry name" value="Methylmalonate-semialdehyde dehydrogenase (Acylating)"/>
    <property type="match status" value="1"/>
</dbReference>
<evidence type="ECO:0000256" key="3">
    <source>
        <dbReference type="ARBA" id="ARBA00023027"/>
    </source>
</evidence>
<dbReference type="Pfam" id="PF00171">
    <property type="entry name" value="Aldedh"/>
    <property type="match status" value="1"/>
</dbReference>
<evidence type="ECO:0000313" key="8">
    <source>
        <dbReference type="Proteomes" id="UP001174909"/>
    </source>
</evidence>
<dbReference type="InterPro" id="IPR016163">
    <property type="entry name" value="Ald_DH_C"/>
</dbReference>
<sequence>METDVSLLKSGSQAVPGVQTPLPNYVNNTWQKSEAAELIDVINPATGEVLTQVPLSPAEEVHQAATAAADALHEWRRTPPVQRIQYLFALKNLLEENLEDIARTITLECGKTLDEATGEMRRAIENVEVACGIPTLMQGTNLEDIATGIDEFMIRQPVGVCAAIAPFNFPGMITFWFLPYAIACGNTYIVKPSEKVPITMQKVFQLLEQTGLPKGVVNLVNGGRETVDAILTHPEIRGVSFVGATATAKAIYAKAAANGKRVQCQGGAKNPLIVLPDADPQFTVNAAAESAFGCAGQRCLAASLTFTVGEARHWFTEAIADTATDRVVGNGLEEGVEMGPVITSESRSRIEGLIQAGADEGAQLLVDGRYPSVSGGENGNFIRPTVLNDLNPQGDIARTEIFGPVLGLIHVETIDDAIGIINSGRYGNMACLFTSSGASARKFRYEAEIGNIGINIGVAAPMAFFPFSGWKDSFFGDLHGQSWDAVDFFTQKKVVVERWA</sequence>
<dbReference type="GO" id="GO:0006574">
    <property type="term" value="P:L-valine catabolic process"/>
    <property type="evidence" value="ECO:0007669"/>
    <property type="project" value="TreeGrafter"/>
</dbReference>
<dbReference type="InterPro" id="IPR016162">
    <property type="entry name" value="Ald_DH_N"/>
</dbReference>
<dbReference type="EMBL" id="CASHTH010000033">
    <property type="protein sequence ID" value="CAI7989595.1"/>
    <property type="molecule type" value="Genomic_DNA"/>
</dbReference>
<dbReference type="SUPFAM" id="SSF53720">
    <property type="entry name" value="ALDH-like"/>
    <property type="match status" value="1"/>
</dbReference>
<proteinExistence type="predicted"/>
<dbReference type="Proteomes" id="UP001174909">
    <property type="component" value="Unassembled WGS sequence"/>
</dbReference>
<accession>A0AA35QSF4</accession>
<comment type="catalytic activity">
    <reaction evidence="4">
        <text>2-methyl-3-oxopropanoate + NAD(+) + CoA + H2O = propanoyl-CoA + hydrogencarbonate + NADH + H(+)</text>
        <dbReference type="Rhea" id="RHEA:20804"/>
        <dbReference type="ChEBI" id="CHEBI:15377"/>
        <dbReference type="ChEBI" id="CHEBI:15378"/>
        <dbReference type="ChEBI" id="CHEBI:17544"/>
        <dbReference type="ChEBI" id="CHEBI:57287"/>
        <dbReference type="ChEBI" id="CHEBI:57392"/>
        <dbReference type="ChEBI" id="CHEBI:57540"/>
        <dbReference type="ChEBI" id="CHEBI:57700"/>
        <dbReference type="ChEBI" id="CHEBI:57945"/>
        <dbReference type="EC" id="1.2.1.27"/>
    </reaction>
    <physiologicalReaction direction="left-to-right" evidence="4">
        <dbReference type="Rhea" id="RHEA:20805"/>
    </physiologicalReaction>
</comment>
<dbReference type="GO" id="GO:0006210">
    <property type="term" value="P:thymine catabolic process"/>
    <property type="evidence" value="ECO:0007669"/>
    <property type="project" value="TreeGrafter"/>
</dbReference>
<evidence type="ECO:0000256" key="1">
    <source>
        <dbReference type="ARBA" id="ARBA00013048"/>
    </source>
</evidence>
<dbReference type="InterPro" id="IPR010061">
    <property type="entry name" value="MeMal-semiAld_DH"/>
</dbReference>
<dbReference type="Gene3D" id="3.40.605.10">
    <property type="entry name" value="Aldehyde Dehydrogenase, Chain A, domain 1"/>
    <property type="match status" value="1"/>
</dbReference>
<comment type="catalytic activity">
    <reaction evidence="5">
        <text>3-oxopropanoate + NAD(+) + CoA + H2O = hydrogencarbonate + acetyl-CoA + NADH + H(+)</text>
        <dbReference type="Rhea" id="RHEA:76615"/>
        <dbReference type="ChEBI" id="CHEBI:15377"/>
        <dbReference type="ChEBI" id="CHEBI:15378"/>
        <dbReference type="ChEBI" id="CHEBI:17544"/>
        <dbReference type="ChEBI" id="CHEBI:33190"/>
        <dbReference type="ChEBI" id="CHEBI:57287"/>
        <dbReference type="ChEBI" id="CHEBI:57288"/>
        <dbReference type="ChEBI" id="CHEBI:57540"/>
        <dbReference type="ChEBI" id="CHEBI:57945"/>
        <dbReference type="EC" id="1.2.1.27"/>
    </reaction>
    <physiologicalReaction direction="left-to-right" evidence="5">
        <dbReference type="Rhea" id="RHEA:76616"/>
    </physiologicalReaction>
</comment>
<evidence type="ECO:0000256" key="4">
    <source>
        <dbReference type="ARBA" id="ARBA00047644"/>
    </source>
</evidence>
<organism evidence="7 8">
    <name type="scientific">Geodia barretti</name>
    <name type="common">Barrett's horny sponge</name>
    <dbReference type="NCBI Taxonomy" id="519541"/>
    <lineage>
        <taxon>Eukaryota</taxon>
        <taxon>Metazoa</taxon>
        <taxon>Porifera</taxon>
        <taxon>Demospongiae</taxon>
        <taxon>Heteroscleromorpha</taxon>
        <taxon>Tetractinellida</taxon>
        <taxon>Astrophorina</taxon>
        <taxon>Geodiidae</taxon>
        <taxon>Geodia</taxon>
    </lineage>
</organism>
<keyword evidence="2" id="KW-0560">Oxidoreductase</keyword>
<name>A0AA35QSF4_GEOBA</name>
<dbReference type="EC" id="1.2.1.27" evidence="1"/>
<evidence type="ECO:0000259" key="6">
    <source>
        <dbReference type="Pfam" id="PF00171"/>
    </source>
</evidence>
<dbReference type="PROSITE" id="PS00070">
    <property type="entry name" value="ALDEHYDE_DEHYDR_CYS"/>
    <property type="match status" value="1"/>
</dbReference>
<evidence type="ECO:0000256" key="5">
    <source>
        <dbReference type="ARBA" id="ARBA00048821"/>
    </source>
</evidence>
<evidence type="ECO:0000313" key="7">
    <source>
        <dbReference type="EMBL" id="CAI7989595.1"/>
    </source>
</evidence>
<keyword evidence="3" id="KW-0520">NAD</keyword>
<dbReference type="PANTHER" id="PTHR43866:SF4">
    <property type="entry name" value="MALONATE-SEMIALDEHYDE DEHYDROGENASE"/>
    <property type="match status" value="1"/>
</dbReference>
<gene>
    <name evidence="7" type="ORF">GBAR_LOCUS265</name>
</gene>